<sequence length="127" mass="13899">MKIGITSQNFRTITGHAGKTRRFLAFEQDDSGQIVEGKRLDLPKEMSIHEFRGSQHPVFELDVLITGGCGEGFIRRMASQGVRVVATSETDPQAAAAKVVAGETLPPAEPHDHNHDHDHHHNSVMPG</sequence>
<dbReference type="InterPro" id="IPR036105">
    <property type="entry name" value="DiNase_FeMo-co_biosyn_sf"/>
</dbReference>
<evidence type="ECO:0000259" key="3">
    <source>
        <dbReference type="Pfam" id="PF02579"/>
    </source>
</evidence>
<feature type="region of interest" description="Disordered" evidence="2">
    <location>
        <begin position="102"/>
        <end position="127"/>
    </location>
</feature>
<name>A0A370E4N6_9GAMM</name>
<dbReference type="Gene3D" id="3.30.420.130">
    <property type="entry name" value="Dinitrogenase iron-molybdenum cofactor biosynthesis domain"/>
    <property type="match status" value="1"/>
</dbReference>
<comment type="caution">
    <text evidence="4">The sequence shown here is derived from an EMBL/GenBank/DDBJ whole genome shotgun (WGS) entry which is preliminary data.</text>
</comment>
<accession>A0A370E4N6</accession>
<dbReference type="EMBL" id="QFXD01000001">
    <property type="protein sequence ID" value="RDH93567.1"/>
    <property type="molecule type" value="Genomic_DNA"/>
</dbReference>
<protein>
    <submittedName>
        <fullName evidence="4">Nitrogen fixation protein</fullName>
    </submittedName>
</protein>
<feature type="compositionally biased region" description="Basic and acidic residues" evidence="2">
    <location>
        <begin position="109"/>
        <end position="121"/>
    </location>
</feature>
<organism evidence="4 5">
    <name type="scientific">endosymbiont of Lamellibrachia luymesi</name>
    <dbReference type="NCBI Taxonomy" id="2200907"/>
    <lineage>
        <taxon>Bacteria</taxon>
        <taxon>Pseudomonadati</taxon>
        <taxon>Pseudomonadota</taxon>
        <taxon>Gammaproteobacteria</taxon>
        <taxon>sulfur-oxidizing symbionts</taxon>
    </lineage>
</organism>
<keyword evidence="1" id="KW-0535">Nitrogen fixation</keyword>
<gene>
    <name evidence="4" type="ORF">DIZ79_00025</name>
</gene>
<dbReference type="InterPro" id="IPR003731">
    <property type="entry name" value="Di-Nase_FeMo-co_biosynth"/>
</dbReference>
<evidence type="ECO:0000256" key="1">
    <source>
        <dbReference type="ARBA" id="ARBA00023231"/>
    </source>
</evidence>
<dbReference type="SUPFAM" id="SSF53146">
    <property type="entry name" value="Nitrogenase accessory factor-like"/>
    <property type="match status" value="1"/>
</dbReference>
<proteinExistence type="predicted"/>
<dbReference type="AlphaFoldDB" id="A0A370E4N6"/>
<dbReference type="Proteomes" id="UP000255508">
    <property type="component" value="Unassembled WGS sequence"/>
</dbReference>
<evidence type="ECO:0000313" key="5">
    <source>
        <dbReference type="Proteomes" id="UP000255508"/>
    </source>
</evidence>
<dbReference type="Pfam" id="PF02579">
    <property type="entry name" value="Nitro_FeMo-Co"/>
    <property type="match status" value="1"/>
</dbReference>
<evidence type="ECO:0000313" key="4">
    <source>
        <dbReference type="EMBL" id="RDH93567.1"/>
    </source>
</evidence>
<evidence type="ECO:0000256" key="2">
    <source>
        <dbReference type="SAM" id="MobiDB-lite"/>
    </source>
</evidence>
<feature type="domain" description="Dinitrogenase iron-molybdenum cofactor biosynthesis" evidence="3">
    <location>
        <begin position="12"/>
        <end position="99"/>
    </location>
</feature>
<reference evidence="4 5" key="1">
    <citation type="journal article" date="2018" name="ISME J.">
        <title>Endosymbiont genomes yield clues of tubeworm success.</title>
        <authorList>
            <person name="Li Y."/>
            <person name="Liles M.R."/>
            <person name="Halanych K.M."/>
        </authorList>
    </citation>
    <scope>NUCLEOTIDE SEQUENCE [LARGE SCALE GENOMIC DNA]</scope>
    <source>
        <strain evidence="4">A1422</strain>
    </source>
</reference>